<dbReference type="RefSeq" id="WP_249865970.1">
    <property type="nucleotide sequence ID" value="NZ_CP027059.1"/>
</dbReference>
<evidence type="ECO:0000313" key="2">
    <source>
        <dbReference type="Proteomes" id="UP001057134"/>
    </source>
</evidence>
<reference evidence="1" key="1">
    <citation type="submission" date="2018-02" db="EMBL/GenBank/DDBJ databases">
        <authorList>
            <person name="Kim S.-K."/>
            <person name="Jung H.-I."/>
            <person name="Lee S.-W."/>
        </authorList>
    </citation>
    <scope>NUCLEOTIDE SEQUENCE</scope>
    <source>
        <strain evidence="1">SK3146</strain>
    </source>
</reference>
<organism evidence="1 2">
    <name type="scientific">Paenibacillus konkukensis</name>
    <dbReference type="NCBI Taxonomy" id="2020716"/>
    <lineage>
        <taxon>Bacteria</taxon>
        <taxon>Bacillati</taxon>
        <taxon>Bacillota</taxon>
        <taxon>Bacilli</taxon>
        <taxon>Bacillales</taxon>
        <taxon>Paenibacillaceae</taxon>
        <taxon>Paenibacillus</taxon>
    </lineage>
</organism>
<evidence type="ECO:0000313" key="1">
    <source>
        <dbReference type="EMBL" id="UQZ84014.1"/>
    </source>
</evidence>
<dbReference type="Proteomes" id="UP001057134">
    <property type="component" value="Chromosome"/>
</dbReference>
<accession>A0ABY4RRJ6</accession>
<protein>
    <submittedName>
        <fullName evidence="1">Uncharacterized protein</fullName>
    </submittedName>
</protein>
<gene>
    <name evidence="1" type="ORF">SK3146_03226</name>
</gene>
<dbReference type="EMBL" id="CP027059">
    <property type="protein sequence ID" value="UQZ84014.1"/>
    <property type="molecule type" value="Genomic_DNA"/>
</dbReference>
<name>A0ABY4RRJ6_9BACL</name>
<reference evidence="1" key="2">
    <citation type="journal article" date="2021" name="J Anim Sci Technol">
        <title>Complete genome sequence of Paenibacillus konkukensis sp. nov. SK3146 as a potential probiotic strain.</title>
        <authorList>
            <person name="Jung H.I."/>
            <person name="Park S."/>
            <person name="Niu K.M."/>
            <person name="Lee S.W."/>
            <person name="Kothari D."/>
            <person name="Yi K.J."/>
            <person name="Kim S.K."/>
        </authorList>
    </citation>
    <scope>NUCLEOTIDE SEQUENCE</scope>
    <source>
        <strain evidence="1">SK3146</strain>
    </source>
</reference>
<keyword evidence="2" id="KW-1185">Reference proteome</keyword>
<sequence length="173" mass="19768">MEPDNKLELDSLVERIVSRGITDRAVRIRVIRAFLDSYLETGGERPAAAQLECLADYILQEELKDPDPYKMSHNEAPIMSAYQYDLRTRRETSLKIAEEIGSDGKRYAAPKRRRRSGSEMLLVDEQAKIRNEQRAAKYLQDTKPGPVVTYNLRNTGGAFTDTFLSSQNLRTKK</sequence>
<proteinExistence type="predicted"/>